<organism evidence="2 3">
    <name type="scientific">Parapedobacter defluvii</name>
    <dbReference type="NCBI Taxonomy" id="2045106"/>
    <lineage>
        <taxon>Bacteria</taxon>
        <taxon>Pseudomonadati</taxon>
        <taxon>Bacteroidota</taxon>
        <taxon>Sphingobacteriia</taxon>
        <taxon>Sphingobacteriales</taxon>
        <taxon>Sphingobacteriaceae</taxon>
        <taxon>Parapedobacter</taxon>
    </lineage>
</organism>
<protein>
    <recommendedName>
        <fullName evidence="4">DUF4185 domain-containing protein</fullName>
    </recommendedName>
</protein>
<dbReference type="EMBL" id="BMIK01000001">
    <property type="protein sequence ID" value="GGC14581.1"/>
    <property type="molecule type" value="Genomic_DNA"/>
</dbReference>
<keyword evidence="1" id="KW-0732">Signal</keyword>
<dbReference type="RefSeq" id="WP_188746648.1">
    <property type="nucleotide sequence ID" value="NZ_BMIK01000001.1"/>
</dbReference>
<evidence type="ECO:0000256" key="1">
    <source>
        <dbReference type="SAM" id="SignalP"/>
    </source>
</evidence>
<evidence type="ECO:0000313" key="3">
    <source>
        <dbReference type="Proteomes" id="UP000597338"/>
    </source>
</evidence>
<evidence type="ECO:0000313" key="2">
    <source>
        <dbReference type="EMBL" id="GGC14581.1"/>
    </source>
</evidence>
<feature type="chain" id="PRO_5046931469" description="DUF4185 domain-containing protein" evidence="1">
    <location>
        <begin position="21"/>
        <end position="360"/>
    </location>
</feature>
<name>A0ABQ1KYQ3_9SPHI</name>
<proteinExistence type="predicted"/>
<comment type="caution">
    <text evidence="2">The sequence shown here is derived from an EMBL/GenBank/DDBJ whole genome shotgun (WGS) entry which is preliminary data.</text>
</comment>
<reference evidence="3" key="1">
    <citation type="journal article" date="2019" name="Int. J. Syst. Evol. Microbiol.">
        <title>The Global Catalogue of Microorganisms (GCM) 10K type strain sequencing project: providing services to taxonomists for standard genome sequencing and annotation.</title>
        <authorList>
            <consortium name="The Broad Institute Genomics Platform"/>
            <consortium name="The Broad Institute Genome Sequencing Center for Infectious Disease"/>
            <person name="Wu L."/>
            <person name="Ma J."/>
        </authorList>
    </citation>
    <scope>NUCLEOTIDE SEQUENCE [LARGE SCALE GENOMIC DNA]</scope>
    <source>
        <strain evidence="3">CGMCC 1.15342</strain>
    </source>
</reference>
<gene>
    <name evidence="2" type="ORF">GCM10011386_02870</name>
</gene>
<dbReference type="Proteomes" id="UP000597338">
    <property type="component" value="Unassembled WGS sequence"/>
</dbReference>
<evidence type="ECO:0008006" key="4">
    <source>
        <dbReference type="Google" id="ProtNLM"/>
    </source>
</evidence>
<feature type="signal peptide" evidence="1">
    <location>
        <begin position="1"/>
        <end position="20"/>
    </location>
</feature>
<keyword evidence="3" id="KW-1185">Reference proteome</keyword>
<dbReference type="PROSITE" id="PS51257">
    <property type="entry name" value="PROKAR_LIPOPROTEIN"/>
    <property type="match status" value="1"/>
</dbReference>
<accession>A0ABQ1KYQ3</accession>
<sequence>MNRYVLLPLVLGLFSCGKQAEGPAVDHETELRVGWQVSQPTAQPYTFDQLPGIARYRGDLYMLGNAGTPWNNADDDRWNGWALYKGSGPDDLSEMPQPRMAANFPYLRTEGNEWCYYWLMGLWVDEATGIFYSIAYSEYNYMNGWDSEAKERRLGLAVSHDQGSTWTYEGDIVTQDKSSPPPANSQYYGVGDISFFVPGDGYAYIYYKQGYYSLTTLHRTQQDISVARCALDDRLAPGKWKKFYAGGWDEPGLGGKETAIIPYVNIANVAYNTYLDHFVCIGNAPSGRSFISFATDMERQDWTERDFSFPDITSFYNWQVNSEDGNAHRMGKQIELYTAGIDAASGQRTGFRYTITFTKE</sequence>